<reference evidence="2" key="1">
    <citation type="journal article" date="2010" name="Appl. Environ. Microbiol.">
        <title>Molecular and genetic analyses of the putative Proteus O antigen gene locus.</title>
        <authorList>
            <person name="Wang Q."/>
            <person name="Torzewska A."/>
            <person name="Ruan X."/>
            <person name="Wang X."/>
            <person name="Rozalski A."/>
            <person name="Shao Z."/>
            <person name="Guo X."/>
            <person name="Zhou H."/>
            <person name="Feng L."/>
            <person name="Wang L."/>
        </authorList>
    </citation>
    <scope>NUCLEOTIDE SEQUENCE</scope>
    <source>
        <strain evidence="2">CCUG 4637</strain>
    </source>
</reference>
<evidence type="ECO:0000313" key="3">
    <source>
        <dbReference type="EMBL" id="SUC11880.1"/>
    </source>
</evidence>
<sequence>MIAISISTTTNRLFNIKKEQFPQQEGIIYFISIQGLDIDKNKVGLFIKNNLPYFRVLYTESKGLSNNRNNSLKELYKINTVEYIYIADDDIYVNIKGIFQLVEKMKLNDISLGCGKISCDIGEFKKYPLKEGYFNIFNMAKISSVEMLLNKSFLASNKIFFDTKFGLGGIFDSGEEYIFCSDILKLKGTIKYYPIVLCQHPPISSGKNFYLTPEKIAAKGAMFYRIFGNMGLLFSLAFSLKKHRIYKKKLGFFQFYRYMVSGQKHLKKLLTK</sequence>
<keyword evidence="1" id="KW-0812">Transmembrane</keyword>
<keyword evidence="1" id="KW-1133">Transmembrane helix</keyword>
<evidence type="ECO:0000313" key="2">
    <source>
        <dbReference type="EMBL" id="ADL32280.1"/>
    </source>
</evidence>
<evidence type="ECO:0000313" key="4">
    <source>
        <dbReference type="Proteomes" id="UP000254191"/>
    </source>
</evidence>
<reference evidence="3 4" key="2">
    <citation type="submission" date="2018-06" db="EMBL/GenBank/DDBJ databases">
        <authorList>
            <consortium name="Pathogen Informatics"/>
            <person name="Doyle S."/>
        </authorList>
    </citation>
    <scope>NUCLEOTIDE SEQUENCE [LARGE SCALE GENOMIC DNA]</scope>
    <source>
        <strain evidence="3 4">NCTC11938</strain>
    </source>
</reference>
<evidence type="ECO:0000256" key="1">
    <source>
        <dbReference type="SAM" id="Phobius"/>
    </source>
</evidence>
<protein>
    <submittedName>
        <fullName evidence="2">WemD</fullName>
    </submittedName>
</protein>
<dbReference type="InterPro" id="IPR029044">
    <property type="entry name" value="Nucleotide-diphossugar_trans"/>
</dbReference>
<keyword evidence="1" id="KW-0472">Membrane</keyword>
<organism evidence="2">
    <name type="scientific">Proteus mirabilis</name>
    <dbReference type="NCBI Taxonomy" id="584"/>
    <lineage>
        <taxon>Bacteria</taxon>
        <taxon>Pseudomonadati</taxon>
        <taxon>Pseudomonadota</taxon>
        <taxon>Gammaproteobacteria</taxon>
        <taxon>Enterobacterales</taxon>
        <taxon>Morganellaceae</taxon>
        <taxon>Proteus</taxon>
    </lineage>
</organism>
<feature type="transmembrane region" description="Helical" evidence="1">
    <location>
        <begin position="222"/>
        <end position="240"/>
    </location>
</feature>
<accession>D9YYZ3</accession>
<dbReference type="RefSeq" id="WP_004246443.1">
    <property type="nucleotide sequence ID" value="NZ_CAXTHA010000012.1"/>
</dbReference>
<dbReference type="AlphaFoldDB" id="D9YYZ3"/>
<gene>
    <name evidence="2" type="primary">wemD</name>
    <name evidence="3" type="ORF">NCTC11938_00086</name>
</gene>
<dbReference type="Proteomes" id="UP000254191">
    <property type="component" value="Unassembled WGS sequence"/>
</dbReference>
<dbReference type="EMBL" id="GU254059">
    <property type="protein sequence ID" value="ADL32280.1"/>
    <property type="molecule type" value="Genomic_DNA"/>
</dbReference>
<proteinExistence type="predicted"/>
<dbReference type="Gene3D" id="3.90.550.10">
    <property type="entry name" value="Spore Coat Polysaccharide Biosynthesis Protein SpsA, Chain A"/>
    <property type="match status" value="1"/>
</dbReference>
<dbReference type="EMBL" id="UGTS01000001">
    <property type="protein sequence ID" value="SUC11880.1"/>
    <property type="molecule type" value="Genomic_DNA"/>
</dbReference>
<dbReference type="SUPFAM" id="SSF53448">
    <property type="entry name" value="Nucleotide-diphospho-sugar transferases"/>
    <property type="match status" value="1"/>
</dbReference>
<name>D9YYZ3_PROMI</name>